<evidence type="ECO:0000259" key="1">
    <source>
        <dbReference type="PROSITE" id="PS50191"/>
    </source>
</evidence>
<dbReference type="Gene3D" id="3.40.525.10">
    <property type="entry name" value="CRAL-TRIO lipid binding domain"/>
    <property type="match status" value="1"/>
</dbReference>
<dbReference type="SMART" id="SM01100">
    <property type="entry name" value="CRAL_TRIO_N"/>
    <property type="match status" value="1"/>
</dbReference>
<organism evidence="3 4">
    <name type="scientific">Orchesella dallaii</name>
    <dbReference type="NCBI Taxonomy" id="48710"/>
    <lineage>
        <taxon>Eukaryota</taxon>
        <taxon>Metazoa</taxon>
        <taxon>Ecdysozoa</taxon>
        <taxon>Arthropoda</taxon>
        <taxon>Hexapoda</taxon>
        <taxon>Collembola</taxon>
        <taxon>Entomobryomorpha</taxon>
        <taxon>Entomobryoidea</taxon>
        <taxon>Orchesellidae</taxon>
        <taxon>Orchesellinae</taxon>
        <taxon>Orchesella</taxon>
    </lineage>
</organism>
<dbReference type="InterPro" id="IPR011074">
    <property type="entry name" value="CRAL/TRIO_N_dom"/>
</dbReference>
<dbReference type="CDD" id="cd00170">
    <property type="entry name" value="SEC14"/>
    <property type="match status" value="1"/>
</dbReference>
<accession>A0ABP1RCI8</accession>
<dbReference type="SUPFAM" id="SSF101576">
    <property type="entry name" value="Supernatant protein factor (SPF), C-terminal domain"/>
    <property type="match status" value="1"/>
</dbReference>
<evidence type="ECO:0000313" key="3">
    <source>
        <dbReference type="EMBL" id="CAL8125543.1"/>
    </source>
</evidence>
<dbReference type="SUPFAM" id="SSF52087">
    <property type="entry name" value="CRAL/TRIO domain"/>
    <property type="match status" value="1"/>
</dbReference>
<dbReference type="SUPFAM" id="SSF46938">
    <property type="entry name" value="CRAL/TRIO N-terminal domain"/>
    <property type="match status" value="1"/>
</dbReference>
<name>A0ABP1RCI8_9HEXA</name>
<dbReference type="InterPro" id="IPR036865">
    <property type="entry name" value="CRAL-TRIO_dom_sf"/>
</dbReference>
<dbReference type="PANTHER" id="PTHR23324">
    <property type="entry name" value="SEC14 RELATED PROTEIN"/>
    <property type="match status" value="1"/>
</dbReference>
<dbReference type="PROSITE" id="PS50866">
    <property type="entry name" value="GOLD"/>
    <property type="match status" value="1"/>
</dbReference>
<evidence type="ECO:0000313" key="4">
    <source>
        <dbReference type="Proteomes" id="UP001642540"/>
    </source>
</evidence>
<feature type="domain" description="GOLD" evidence="2">
    <location>
        <begin position="271"/>
        <end position="370"/>
    </location>
</feature>
<dbReference type="PROSITE" id="PS50191">
    <property type="entry name" value="CRAL_TRIO"/>
    <property type="match status" value="1"/>
</dbReference>
<dbReference type="PRINTS" id="PR00180">
    <property type="entry name" value="CRETINALDHBP"/>
</dbReference>
<dbReference type="InterPro" id="IPR036598">
    <property type="entry name" value="GOLD_dom_sf"/>
</dbReference>
<dbReference type="Gene3D" id="2.60.120.680">
    <property type="entry name" value="GOLD domain"/>
    <property type="match status" value="1"/>
</dbReference>
<evidence type="ECO:0000259" key="2">
    <source>
        <dbReference type="PROSITE" id="PS50866"/>
    </source>
</evidence>
<keyword evidence="4" id="KW-1185">Reference proteome</keyword>
<gene>
    <name evidence="3" type="ORF">ODALV1_LOCUS21010</name>
</gene>
<dbReference type="InterPro" id="IPR051064">
    <property type="entry name" value="SEC14/CRAL-TRIO_domain"/>
</dbReference>
<dbReference type="EMBL" id="CAXLJM020000069">
    <property type="protein sequence ID" value="CAL8125543.1"/>
    <property type="molecule type" value="Genomic_DNA"/>
</dbReference>
<reference evidence="3 4" key="1">
    <citation type="submission" date="2024-08" db="EMBL/GenBank/DDBJ databases">
        <authorList>
            <person name="Cucini C."/>
            <person name="Frati F."/>
        </authorList>
    </citation>
    <scope>NUCLEOTIDE SEQUENCE [LARGE SCALE GENOMIC DNA]</scope>
</reference>
<comment type="caution">
    <text evidence="3">The sequence shown here is derived from an EMBL/GenBank/DDBJ whole genome shotgun (WGS) entry which is preliminary data.</text>
</comment>
<dbReference type="InterPro" id="IPR001251">
    <property type="entry name" value="CRAL-TRIO_dom"/>
</dbReference>
<dbReference type="Pfam" id="PF00650">
    <property type="entry name" value="CRAL_TRIO"/>
    <property type="match status" value="1"/>
</dbReference>
<dbReference type="PANTHER" id="PTHR23324:SF83">
    <property type="entry name" value="SEC14-LIKE PROTEIN 2"/>
    <property type="match status" value="1"/>
</dbReference>
<sequence length="379" mass="44727">MEPITPDEANLIKQLRSDVSDLDLAGDFDTDTFYLRWIRAREWQLNKAEEMLRKNIQWRKENDINCIRKWEPECASVPVDYPIEICGFDKIGCPVVIIPFCYWDVRKGVEAGLSQEMIRYIDQALEIFEIVMKQRSTPEKPVTQISLIFDMYNLSFWQLASMKTIETILEVVRRYEANHPEILYRAYVVNASRIFNMLFNIIKPFLSPRTLDKVSIFPAQQNQWMPVLMKDIEQDQLPKYFGGTAYTAIKAYQDQEKSLKIRFLPQTPEHHQFTTININPEEKVLLTFDVNVPNSKIIWDFRTDYYDIEFSVYKENMTHEPEVPYDRVSSQMLSIKGEVLCKTPGQYIAEFNNTYSEIRRAKTLRYNFKVIEPNANSKK</sequence>
<dbReference type="SMART" id="SM00516">
    <property type="entry name" value="SEC14"/>
    <property type="match status" value="1"/>
</dbReference>
<proteinExistence type="predicted"/>
<feature type="domain" description="CRAL-TRIO" evidence="1">
    <location>
        <begin position="73"/>
        <end position="249"/>
    </location>
</feature>
<dbReference type="InterPro" id="IPR009038">
    <property type="entry name" value="GOLD_dom"/>
</dbReference>
<protein>
    <recommendedName>
        <fullName evidence="5">SEC14-like protein 2</fullName>
    </recommendedName>
</protein>
<evidence type="ECO:0008006" key="5">
    <source>
        <dbReference type="Google" id="ProtNLM"/>
    </source>
</evidence>
<dbReference type="InterPro" id="IPR036273">
    <property type="entry name" value="CRAL/TRIO_N_dom_sf"/>
</dbReference>
<dbReference type="Proteomes" id="UP001642540">
    <property type="component" value="Unassembled WGS sequence"/>
</dbReference>